<dbReference type="eggNOG" id="KOG2592">
    <property type="taxonomic scope" value="Eukaryota"/>
</dbReference>
<dbReference type="PANTHER" id="PTHR10383:SF23">
    <property type="entry name" value="SERINC-DOMAIN CONTAINING SERINE AND SPHINGOLIPID BIOSYNTHESIS PROTEIN"/>
    <property type="match status" value="1"/>
</dbReference>
<feature type="transmembrane region" description="Helical" evidence="6">
    <location>
        <begin position="310"/>
        <end position="329"/>
    </location>
</feature>
<protein>
    <submittedName>
        <fullName evidence="8">Probable serine incorporator</fullName>
    </submittedName>
</protein>
<keyword evidence="4 6" id="KW-1133">Transmembrane helix</keyword>
<reference evidence="8" key="2">
    <citation type="submission" date="2025-08" db="UniProtKB">
        <authorList>
            <consortium name="RefSeq"/>
        </authorList>
    </citation>
    <scope>IDENTIFICATION</scope>
    <source>
        <tissue evidence="8">Etiolated seedlings</tissue>
    </source>
</reference>
<dbReference type="STRING" id="3827.A0A1S2Y353"/>
<name>A0A1S2Y353_CICAR</name>
<feature type="transmembrane region" description="Helical" evidence="6">
    <location>
        <begin position="189"/>
        <end position="210"/>
    </location>
</feature>
<evidence type="ECO:0000256" key="6">
    <source>
        <dbReference type="SAM" id="Phobius"/>
    </source>
</evidence>
<evidence type="ECO:0000256" key="2">
    <source>
        <dbReference type="ARBA" id="ARBA00006665"/>
    </source>
</evidence>
<dbReference type="InterPro" id="IPR005016">
    <property type="entry name" value="TDE1/TMS"/>
</dbReference>
<organism evidence="7 8">
    <name type="scientific">Cicer arietinum</name>
    <name type="common">Chickpea</name>
    <name type="synonym">Garbanzo</name>
    <dbReference type="NCBI Taxonomy" id="3827"/>
    <lineage>
        <taxon>Eukaryota</taxon>
        <taxon>Viridiplantae</taxon>
        <taxon>Streptophyta</taxon>
        <taxon>Embryophyta</taxon>
        <taxon>Tracheophyta</taxon>
        <taxon>Spermatophyta</taxon>
        <taxon>Magnoliopsida</taxon>
        <taxon>eudicotyledons</taxon>
        <taxon>Gunneridae</taxon>
        <taxon>Pentapetalae</taxon>
        <taxon>rosids</taxon>
        <taxon>fabids</taxon>
        <taxon>Fabales</taxon>
        <taxon>Fabaceae</taxon>
        <taxon>Papilionoideae</taxon>
        <taxon>50 kb inversion clade</taxon>
        <taxon>NPAAA clade</taxon>
        <taxon>Hologalegina</taxon>
        <taxon>IRL clade</taxon>
        <taxon>Cicereae</taxon>
        <taxon>Cicer</taxon>
    </lineage>
</organism>
<evidence type="ECO:0000256" key="4">
    <source>
        <dbReference type="ARBA" id="ARBA00022989"/>
    </source>
</evidence>
<comment type="similarity">
    <text evidence="2">Belongs to the TDE1 family.</text>
</comment>
<comment type="subcellular location">
    <subcellularLocation>
        <location evidence="1">Membrane</location>
        <topology evidence="1">Multi-pass membrane protein</topology>
    </subcellularLocation>
</comment>
<feature type="transmembrane region" description="Helical" evidence="6">
    <location>
        <begin position="349"/>
        <end position="372"/>
    </location>
</feature>
<dbReference type="OrthoDB" id="5963193at2759"/>
<feature type="transmembrane region" description="Helical" evidence="6">
    <location>
        <begin position="392"/>
        <end position="413"/>
    </location>
</feature>
<evidence type="ECO:0000256" key="1">
    <source>
        <dbReference type="ARBA" id="ARBA00004141"/>
    </source>
</evidence>
<evidence type="ECO:0000256" key="5">
    <source>
        <dbReference type="ARBA" id="ARBA00023136"/>
    </source>
</evidence>
<sequence length="469" mass="53760">MWEYHGIIYMDTNKMVYVNLINRLKHQLHYIIIQPASSDIGVQLLNKIRMSGSEGAAEAAVEVVHIIHVSDRQSISVEEVMVSLNLNKVDYAVERNKSLHARYYFGIIFLIMNLVAWFFRDYGQTILPWVHYIKVCGNDGDDCFHSLGVLRVSLGCFIFFLVMFLTTVKTRKLCEVGNSWHSRWWELKAVLLLISIALPFFIPSQFVQIYGEIARIGAGIFLLLQLVSVIHFIIWWNKYWTPDEERKERCSLGLVMSTLFYVAALCGIVYMYTSYASRSSCSLNIFFITWTAILLAVMMVISLNSKVNRGLLSSGIMASYIVFLCWCAIRSEPATIRCEAKNQEKGNGGLITILGFLIAIFAIVLAAFSTGIDSKCFQFSKNKVEYEDETPYNYGFFHMVFSLGAMYFAMLFISWDLNNSARKWSIDVGWISTWVKVLNQWFAATIYIWMLISPVVRQNRVMDNDTVAA</sequence>
<dbReference type="PANTHER" id="PTHR10383">
    <property type="entry name" value="SERINE INCORPORATOR"/>
    <property type="match status" value="1"/>
</dbReference>
<evidence type="ECO:0000256" key="3">
    <source>
        <dbReference type="ARBA" id="ARBA00022692"/>
    </source>
</evidence>
<dbReference type="Pfam" id="PF03348">
    <property type="entry name" value="Serinc"/>
    <property type="match status" value="1"/>
</dbReference>
<dbReference type="KEGG" id="cam:101492978"/>
<evidence type="ECO:0000313" key="8">
    <source>
        <dbReference type="RefSeq" id="XP_004497767.3"/>
    </source>
</evidence>
<accession>A0A1S2Y353</accession>
<proteinExistence type="inferred from homology"/>
<reference evidence="7" key="1">
    <citation type="journal article" date="2013" name="Nat. Biotechnol.">
        <title>Draft genome sequence of chickpea (Cicer arietinum) provides a resource for trait improvement.</title>
        <authorList>
            <person name="Varshney R.K."/>
            <person name="Song C."/>
            <person name="Saxena R.K."/>
            <person name="Azam S."/>
            <person name="Yu S."/>
            <person name="Sharpe A.G."/>
            <person name="Cannon S."/>
            <person name="Baek J."/>
            <person name="Rosen B.D."/>
            <person name="Tar'an B."/>
            <person name="Millan T."/>
            <person name="Zhang X."/>
            <person name="Ramsay L.D."/>
            <person name="Iwata A."/>
            <person name="Wang Y."/>
            <person name="Nelson W."/>
            <person name="Farmer A.D."/>
            <person name="Gaur P.M."/>
            <person name="Soderlund C."/>
            <person name="Penmetsa R.V."/>
            <person name="Xu C."/>
            <person name="Bharti A.K."/>
            <person name="He W."/>
            <person name="Winter P."/>
            <person name="Zhao S."/>
            <person name="Hane J.K."/>
            <person name="Carrasquilla-Garcia N."/>
            <person name="Condie J.A."/>
            <person name="Upadhyaya H.D."/>
            <person name="Luo M.C."/>
            <person name="Thudi M."/>
            <person name="Gowda C.L."/>
            <person name="Singh N.P."/>
            <person name="Lichtenzveig J."/>
            <person name="Gali K.K."/>
            <person name="Rubio J."/>
            <person name="Nadarajan N."/>
            <person name="Dolezel J."/>
            <person name="Bansal K.C."/>
            <person name="Xu X."/>
            <person name="Edwards D."/>
            <person name="Zhang G."/>
            <person name="Kahl G."/>
            <person name="Gil J."/>
            <person name="Singh K.B."/>
            <person name="Datta S.K."/>
            <person name="Jackson S.A."/>
            <person name="Wang J."/>
            <person name="Cook D.R."/>
        </authorList>
    </citation>
    <scope>NUCLEOTIDE SEQUENCE [LARGE SCALE GENOMIC DNA]</scope>
    <source>
        <strain evidence="7">cv. CDC Frontier</strain>
    </source>
</reference>
<feature type="transmembrane region" description="Helical" evidence="6">
    <location>
        <begin position="101"/>
        <end position="119"/>
    </location>
</feature>
<feature type="transmembrane region" description="Helical" evidence="6">
    <location>
        <begin position="285"/>
        <end position="303"/>
    </location>
</feature>
<evidence type="ECO:0000313" key="7">
    <source>
        <dbReference type="Proteomes" id="UP000087171"/>
    </source>
</evidence>
<gene>
    <name evidence="8" type="primary">LOC101492978</name>
</gene>
<feature type="transmembrane region" description="Helical" evidence="6">
    <location>
        <begin position="433"/>
        <end position="452"/>
    </location>
</feature>
<dbReference type="AlphaFoldDB" id="A0A1S2Y353"/>
<dbReference type="Proteomes" id="UP000087171">
    <property type="component" value="Chromosome Ca4"/>
</dbReference>
<keyword evidence="7" id="KW-1185">Reference proteome</keyword>
<keyword evidence="5 6" id="KW-0472">Membrane</keyword>
<dbReference type="GO" id="GO:0016020">
    <property type="term" value="C:membrane"/>
    <property type="evidence" value="ECO:0007669"/>
    <property type="project" value="UniProtKB-SubCell"/>
</dbReference>
<feature type="transmembrane region" description="Helical" evidence="6">
    <location>
        <begin position="148"/>
        <end position="168"/>
    </location>
</feature>
<feature type="transmembrane region" description="Helical" evidence="6">
    <location>
        <begin position="252"/>
        <end position="273"/>
    </location>
</feature>
<keyword evidence="3 6" id="KW-0812">Transmembrane</keyword>
<feature type="transmembrane region" description="Helical" evidence="6">
    <location>
        <begin position="216"/>
        <end position="240"/>
    </location>
</feature>
<dbReference type="PaxDb" id="3827-XP_004497767.1"/>
<dbReference type="RefSeq" id="XP_004497767.3">
    <property type="nucleotide sequence ID" value="XM_004497710.3"/>
</dbReference>